<feature type="compositionally biased region" description="Basic and acidic residues" evidence="1">
    <location>
        <begin position="401"/>
        <end position="430"/>
    </location>
</feature>
<feature type="transmembrane region" description="Helical" evidence="2">
    <location>
        <begin position="124"/>
        <end position="143"/>
    </location>
</feature>
<dbReference type="AlphaFoldDB" id="A0A0C3B9W3"/>
<name>A0A0C3B9W3_SERVB</name>
<dbReference type="OrthoDB" id="9451547at2759"/>
<keyword evidence="5" id="KW-1185">Reference proteome</keyword>
<evidence type="ECO:0000313" key="5">
    <source>
        <dbReference type="Proteomes" id="UP000054097"/>
    </source>
</evidence>
<organism evidence="4 5">
    <name type="scientific">Serendipita vermifera MAFF 305830</name>
    <dbReference type="NCBI Taxonomy" id="933852"/>
    <lineage>
        <taxon>Eukaryota</taxon>
        <taxon>Fungi</taxon>
        <taxon>Dikarya</taxon>
        <taxon>Basidiomycota</taxon>
        <taxon>Agaricomycotina</taxon>
        <taxon>Agaricomycetes</taxon>
        <taxon>Sebacinales</taxon>
        <taxon>Serendipitaceae</taxon>
        <taxon>Serendipita</taxon>
    </lineage>
</organism>
<accession>A0A0C3B9W3</accession>
<feature type="transmembrane region" description="Helical" evidence="2">
    <location>
        <begin position="42"/>
        <end position="61"/>
    </location>
</feature>
<dbReference type="Proteomes" id="UP000054097">
    <property type="component" value="Unassembled WGS sequence"/>
</dbReference>
<sequence>MLILFLAYAITQSTRSDAGPIPTSIDLRDTALWDDPNSQRSSWSVIWSCLSTIFLCTWVAIHPNVRFRPETQGQKWYRSCLWDPLCDFVAYRLVLFAWALLVPEYVLAWAVRQYIRAGEIRDSVPGWTITQGFFVVMGGFHLFQLPADTQLPYKTEEISGFVVQAGEQSRRDAVPLCPLEFEDFSDDIYILDITAPTEIELKDRGKSDALTKIIVLVQTLWFVVQCIARGTQHLPLTELEIVTLAYAMLNFFIYIFWWNKPRNVECPIRVYKTWMASQEESTDIAKDWEDNWAMRWMEQIFVYTIGMQDKYVALSGECSIPMFWSGRMETDHLAAATLGPAILGSAFGAIHCIAWSSAFSSRDELLLWRISCIAMITIPFIVAFFCACAVAMERMKRRRERADREPIMERKERKPRVEVKERKPTPERKERKPSKPSKLKKMRRSVIEVCFKSILFLLVVSSFVLYIVSRIITLVMAFTSLRSLPPAALITVEWTTFIPHLGSS</sequence>
<dbReference type="EMBL" id="KN824294">
    <property type="protein sequence ID" value="KIM28246.1"/>
    <property type="molecule type" value="Genomic_DNA"/>
</dbReference>
<reference evidence="4 5" key="1">
    <citation type="submission" date="2014-04" db="EMBL/GenBank/DDBJ databases">
        <authorList>
            <consortium name="DOE Joint Genome Institute"/>
            <person name="Kuo A."/>
            <person name="Zuccaro A."/>
            <person name="Kohler A."/>
            <person name="Nagy L.G."/>
            <person name="Floudas D."/>
            <person name="Copeland A."/>
            <person name="Barry K.W."/>
            <person name="Cichocki N."/>
            <person name="Veneault-Fourrey C."/>
            <person name="LaButti K."/>
            <person name="Lindquist E.A."/>
            <person name="Lipzen A."/>
            <person name="Lundell T."/>
            <person name="Morin E."/>
            <person name="Murat C."/>
            <person name="Sun H."/>
            <person name="Tunlid A."/>
            <person name="Henrissat B."/>
            <person name="Grigoriev I.V."/>
            <person name="Hibbett D.S."/>
            <person name="Martin F."/>
            <person name="Nordberg H.P."/>
            <person name="Cantor M.N."/>
            <person name="Hua S.X."/>
        </authorList>
    </citation>
    <scope>NUCLEOTIDE SEQUENCE [LARGE SCALE GENOMIC DNA]</scope>
    <source>
        <strain evidence="4 5">MAFF 305830</strain>
    </source>
</reference>
<dbReference type="HOGENOM" id="CLU_022883_6_1_1"/>
<feature type="region of interest" description="Disordered" evidence="1">
    <location>
        <begin position="401"/>
        <end position="439"/>
    </location>
</feature>
<feature type="transmembrane region" description="Helical" evidence="2">
    <location>
        <begin position="81"/>
        <end position="101"/>
    </location>
</feature>
<gene>
    <name evidence="4" type="ORF">M408DRAFT_23950</name>
</gene>
<feature type="transmembrane region" description="Helical" evidence="2">
    <location>
        <begin position="333"/>
        <end position="356"/>
    </location>
</feature>
<keyword evidence="2" id="KW-0812">Transmembrane</keyword>
<feature type="transmembrane region" description="Helical" evidence="2">
    <location>
        <begin position="242"/>
        <end position="259"/>
    </location>
</feature>
<dbReference type="Gene3D" id="1.20.1070.10">
    <property type="entry name" value="Rhodopsin 7-helix transmembrane proteins"/>
    <property type="match status" value="1"/>
</dbReference>
<proteinExistence type="predicted"/>
<feature type="chain" id="PRO_5002175617" evidence="3">
    <location>
        <begin position="19"/>
        <end position="504"/>
    </location>
</feature>
<evidence type="ECO:0000256" key="1">
    <source>
        <dbReference type="SAM" id="MobiDB-lite"/>
    </source>
</evidence>
<evidence type="ECO:0000256" key="2">
    <source>
        <dbReference type="SAM" id="Phobius"/>
    </source>
</evidence>
<evidence type="ECO:0000256" key="3">
    <source>
        <dbReference type="SAM" id="SignalP"/>
    </source>
</evidence>
<keyword evidence="2" id="KW-0472">Membrane</keyword>
<protein>
    <submittedName>
        <fullName evidence="4">Uncharacterized protein</fullName>
    </submittedName>
</protein>
<feature type="transmembrane region" description="Helical" evidence="2">
    <location>
        <begin position="368"/>
        <end position="392"/>
    </location>
</feature>
<keyword evidence="2" id="KW-1133">Transmembrane helix</keyword>
<dbReference type="PANTHER" id="PTHR35043:SF7">
    <property type="entry name" value="TRANSCRIPTION FACTOR DOMAIN-CONTAINING PROTEIN"/>
    <property type="match status" value="1"/>
</dbReference>
<keyword evidence="3" id="KW-0732">Signal</keyword>
<feature type="signal peptide" evidence="3">
    <location>
        <begin position="1"/>
        <end position="18"/>
    </location>
</feature>
<evidence type="ECO:0000313" key="4">
    <source>
        <dbReference type="EMBL" id="KIM28246.1"/>
    </source>
</evidence>
<dbReference type="PANTHER" id="PTHR35043">
    <property type="entry name" value="TRANSCRIPTION FACTOR DOMAIN-CONTAINING PROTEIN"/>
    <property type="match status" value="1"/>
</dbReference>
<reference evidence="5" key="2">
    <citation type="submission" date="2015-01" db="EMBL/GenBank/DDBJ databases">
        <title>Evolutionary Origins and Diversification of the Mycorrhizal Mutualists.</title>
        <authorList>
            <consortium name="DOE Joint Genome Institute"/>
            <consortium name="Mycorrhizal Genomics Consortium"/>
            <person name="Kohler A."/>
            <person name="Kuo A."/>
            <person name="Nagy L.G."/>
            <person name="Floudas D."/>
            <person name="Copeland A."/>
            <person name="Barry K.W."/>
            <person name="Cichocki N."/>
            <person name="Veneault-Fourrey C."/>
            <person name="LaButti K."/>
            <person name="Lindquist E.A."/>
            <person name="Lipzen A."/>
            <person name="Lundell T."/>
            <person name="Morin E."/>
            <person name="Murat C."/>
            <person name="Riley R."/>
            <person name="Ohm R."/>
            <person name="Sun H."/>
            <person name="Tunlid A."/>
            <person name="Henrissat B."/>
            <person name="Grigoriev I.V."/>
            <person name="Hibbett D.S."/>
            <person name="Martin F."/>
        </authorList>
    </citation>
    <scope>NUCLEOTIDE SEQUENCE [LARGE SCALE GENOMIC DNA]</scope>
    <source>
        <strain evidence="5">MAFF 305830</strain>
    </source>
</reference>
<feature type="transmembrane region" description="Helical" evidence="2">
    <location>
        <begin position="449"/>
        <end position="478"/>
    </location>
</feature>